<reference evidence="3 4" key="1">
    <citation type="submission" date="2019-07" db="EMBL/GenBank/DDBJ databases">
        <title>Ln-dependent methylotrophs.</title>
        <authorList>
            <person name="Tani A."/>
        </authorList>
    </citation>
    <scope>NUCLEOTIDE SEQUENCE [LARGE SCALE GENOMIC DNA]</scope>
    <source>
        <strain evidence="3 4">SM89A</strain>
    </source>
</reference>
<evidence type="ECO:0000313" key="4">
    <source>
        <dbReference type="Proteomes" id="UP000316781"/>
    </source>
</evidence>
<proteinExistence type="predicted"/>
<gene>
    <name evidence="3" type="ORF">FM996_08145</name>
</gene>
<comment type="caution">
    <text evidence="3">The sequence shown here is derived from an EMBL/GenBank/DDBJ whole genome shotgun (WGS) entry which is preliminary data.</text>
</comment>
<dbReference type="EMBL" id="VJMF01000032">
    <property type="protein sequence ID" value="TRL35273.1"/>
    <property type="molecule type" value="Genomic_DNA"/>
</dbReference>
<evidence type="ECO:0000256" key="1">
    <source>
        <dbReference type="SAM" id="Coils"/>
    </source>
</evidence>
<feature type="region of interest" description="Disordered" evidence="2">
    <location>
        <begin position="1"/>
        <end position="20"/>
    </location>
</feature>
<dbReference type="Proteomes" id="UP000316781">
    <property type="component" value="Unassembled WGS sequence"/>
</dbReference>
<protein>
    <submittedName>
        <fullName evidence="3">Uncharacterized protein</fullName>
    </submittedName>
</protein>
<accession>A0A549T064</accession>
<evidence type="ECO:0000256" key="2">
    <source>
        <dbReference type="SAM" id="MobiDB-lite"/>
    </source>
</evidence>
<sequence>MNLSEQPPVPEEASSGADAVSLDAQLEAMTAERDRHAKDKIELITKASALAKDLEAARAELAAATEEKDRAVSAVAGERDGAVLHRDRLSAELDALRAELAAAHGAKEKAAVLAAQASAEIAYLKDRLAAAGSPDPLVVFCDYAREKTIAAVAWTRAKIPEGHAALPWFDRIVEATATAGRLTASFLRWLAPRLVEAYQWAKPRALELYAKAKHEIETRYKQS</sequence>
<keyword evidence="1" id="KW-0175">Coiled coil</keyword>
<organism evidence="3 4">
    <name type="scientific">Methylosinus sporium</name>
    <dbReference type="NCBI Taxonomy" id="428"/>
    <lineage>
        <taxon>Bacteria</taxon>
        <taxon>Pseudomonadati</taxon>
        <taxon>Pseudomonadota</taxon>
        <taxon>Alphaproteobacteria</taxon>
        <taxon>Hyphomicrobiales</taxon>
        <taxon>Methylocystaceae</taxon>
        <taxon>Methylosinus</taxon>
    </lineage>
</organism>
<dbReference type="AlphaFoldDB" id="A0A549T064"/>
<dbReference type="RefSeq" id="WP_142862589.1">
    <property type="nucleotide sequence ID" value="NZ_VJMF01000032.1"/>
</dbReference>
<name>A0A549T064_METSR</name>
<evidence type="ECO:0000313" key="3">
    <source>
        <dbReference type="EMBL" id="TRL35273.1"/>
    </source>
</evidence>
<feature type="coiled-coil region" evidence="1">
    <location>
        <begin position="47"/>
        <end position="106"/>
    </location>
</feature>